<dbReference type="SUPFAM" id="SSF51735">
    <property type="entry name" value="NAD(P)-binding Rossmann-fold domains"/>
    <property type="match status" value="1"/>
</dbReference>
<sequence>MKVGIVGAGNIGASISAKLAKAGHDVLIANSRGPETLPDLEGVAKGTVDEAIHDRDVTFLAVPWVAMDAVTRDRDWSGKVVVDTSNPILPGFVFADIGDRPSSAIVAEKVPGARLVKGFNTLSPERLERDARTVIFLSGDHPEATKLVAELVESAGWAAIDLGPLEVGGRLQQYPGGPLPGLSLVQQD</sequence>
<feature type="domain" description="Pyrroline-5-carboxylate reductase catalytic N-terminal" evidence="2">
    <location>
        <begin position="2"/>
        <end position="87"/>
    </location>
</feature>
<comment type="caution">
    <text evidence="3">The sequence shown here is derived from an EMBL/GenBank/DDBJ whole genome shotgun (WGS) entry which is preliminary data.</text>
</comment>
<dbReference type="GO" id="GO:0016491">
    <property type="term" value="F:oxidoreductase activity"/>
    <property type="evidence" value="ECO:0007669"/>
    <property type="project" value="UniProtKB-KW"/>
</dbReference>
<evidence type="ECO:0000256" key="1">
    <source>
        <dbReference type="ARBA" id="ARBA00023002"/>
    </source>
</evidence>
<keyword evidence="4" id="KW-1185">Reference proteome</keyword>
<gene>
    <name evidence="3" type="ORF">DFJ66_5319</name>
</gene>
<dbReference type="PANTHER" id="PTHR14239">
    <property type="entry name" value="DUDULIN-RELATED"/>
    <property type="match status" value="1"/>
</dbReference>
<dbReference type="Pfam" id="PF03807">
    <property type="entry name" value="F420_oxidored"/>
    <property type="match status" value="1"/>
</dbReference>
<dbReference type="AlphaFoldDB" id="A0A495XDE2"/>
<name>A0A495XDE2_9PSEU</name>
<organism evidence="3 4">
    <name type="scientific">Saccharothrix variisporea</name>
    <dbReference type="NCBI Taxonomy" id="543527"/>
    <lineage>
        <taxon>Bacteria</taxon>
        <taxon>Bacillati</taxon>
        <taxon>Actinomycetota</taxon>
        <taxon>Actinomycetes</taxon>
        <taxon>Pseudonocardiales</taxon>
        <taxon>Pseudonocardiaceae</taxon>
        <taxon>Saccharothrix</taxon>
    </lineage>
</organism>
<evidence type="ECO:0000313" key="3">
    <source>
        <dbReference type="EMBL" id="RKT72017.1"/>
    </source>
</evidence>
<protein>
    <recommendedName>
        <fullName evidence="2">Pyrroline-5-carboxylate reductase catalytic N-terminal domain-containing protein</fullName>
    </recommendedName>
</protein>
<dbReference type="Gene3D" id="3.40.50.720">
    <property type="entry name" value="NAD(P)-binding Rossmann-like Domain"/>
    <property type="match status" value="1"/>
</dbReference>
<dbReference type="InterPro" id="IPR028939">
    <property type="entry name" value="P5C_Rdtase_cat_N"/>
</dbReference>
<dbReference type="OrthoDB" id="1523398at2"/>
<dbReference type="InterPro" id="IPR036291">
    <property type="entry name" value="NAD(P)-bd_dom_sf"/>
</dbReference>
<accession>A0A495XDE2</accession>
<dbReference type="Proteomes" id="UP000272729">
    <property type="component" value="Unassembled WGS sequence"/>
</dbReference>
<dbReference type="EMBL" id="RBXR01000001">
    <property type="protein sequence ID" value="RKT72017.1"/>
    <property type="molecule type" value="Genomic_DNA"/>
</dbReference>
<proteinExistence type="predicted"/>
<evidence type="ECO:0000259" key="2">
    <source>
        <dbReference type="Pfam" id="PF03807"/>
    </source>
</evidence>
<dbReference type="RefSeq" id="WP_121224742.1">
    <property type="nucleotide sequence ID" value="NZ_JBIUBA010000008.1"/>
</dbReference>
<keyword evidence="1" id="KW-0560">Oxidoreductase</keyword>
<dbReference type="InterPro" id="IPR051267">
    <property type="entry name" value="STEAP_metalloreductase"/>
</dbReference>
<evidence type="ECO:0000313" key="4">
    <source>
        <dbReference type="Proteomes" id="UP000272729"/>
    </source>
</evidence>
<reference evidence="3 4" key="1">
    <citation type="submission" date="2018-10" db="EMBL/GenBank/DDBJ databases">
        <title>Sequencing the genomes of 1000 actinobacteria strains.</title>
        <authorList>
            <person name="Klenk H.-P."/>
        </authorList>
    </citation>
    <scope>NUCLEOTIDE SEQUENCE [LARGE SCALE GENOMIC DNA]</scope>
    <source>
        <strain evidence="3 4">DSM 43911</strain>
    </source>
</reference>